<dbReference type="STRING" id="1802617.A2886_01560"/>
<dbReference type="InterPro" id="IPR011576">
    <property type="entry name" value="Pyridox_Oxase_N"/>
</dbReference>
<evidence type="ECO:0000259" key="1">
    <source>
        <dbReference type="Pfam" id="PF01243"/>
    </source>
</evidence>
<sequence>MEQKTLEFLAKHRVCSLTTILPDGSPHAAALHYSHIEAPLTLYFSTENTSKKCQGLLNGEVVKGSVVVGFSEEEWVTLQMDGNIQAIADKAKLEEVYKVHYLKHPNSEKYKDAPATIFLSFTPTWWRYTDYNIEPPTILSSE</sequence>
<name>A0A1F4USI0_UNCKA</name>
<evidence type="ECO:0000313" key="3">
    <source>
        <dbReference type="Proteomes" id="UP000176608"/>
    </source>
</evidence>
<dbReference type="InterPro" id="IPR012349">
    <property type="entry name" value="Split_barrel_FMN-bd"/>
</dbReference>
<gene>
    <name evidence="2" type="ORF">A2886_01560</name>
</gene>
<dbReference type="EMBL" id="MEVA01000001">
    <property type="protein sequence ID" value="OGC47925.1"/>
    <property type="molecule type" value="Genomic_DNA"/>
</dbReference>
<comment type="caution">
    <text evidence="2">The sequence shown here is derived from an EMBL/GenBank/DDBJ whole genome shotgun (WGS) entry which is preliminary data.</text>
</comment>
<dbReference type="Gene3D" id="2.30.110.10">
    <property type="entry name" value="Electron Transport, Fmn-binding Protein, Chain A"/>
    <property type="match status" value="1"/>
</dbReference>
<feature type="domain" description="Pyridoxamine 5'-phosphate oxidase N-terminal" evidence="1">
    <location>
        <begin position="1"/>
        <end position="129"/>
    </location>
</feature>
<accession>A0A1F4USI0</accession>
<protein>
    <recommendedName>
        <fullName evidence="1">Pyridoxamine 5'-phosphate oxidase N-terminal domain-containing protein</fullName>
    </recommendedName>
</protein>
<evidence type="ECO:0000313" key="2">
    <source>
        <dbReference type="EMBL" id="OGC47925.1"/>
    </source>
</evidence>
<proteinExistence type="predicted"/>
<organism evidence="2 3">
    <name type="scientific">candidate division WWE3 bacterium RIFCSPHIGHO2_01_FULL_42_13</name>
    <dbReference type="NCBI Taxonomy" id="1802617"/>
    <lineage>
        <taxon>Bacteria</taxon>
        <taxon>Katanobacteria</taxon>
    </lineage>
</organism>
<dbReference type="AlphaFoldDB" id="A0A1F4USI0"/>
<reference evidence="2 3" key="1">
    <citation type="journal article" date="2016" name="Nat. Commun.">
        <title>Thousands of microbial genomes shed light on interconnected biogeochemical processes in an aquifer system.</title>
        <authorList>
            <person name="Anantharaman K."/>
            <person name="Brown C.T."/>
            <person name="Hug L.A."/>
            <person name="Sharon I."/>
            <person name="Castelle C.J."/>
            <person name="Probst A.J."/>
            <person name="Thomas B.C."/>
            <person name="Singh A."/>
            <person name="Wilkins M.J."/>
            <person name="Karaoz U."/>
            <person name="Brodie E.L."/>
            <person name="Williams K.H."/>
            <person name="Hubbard S.S."/>
            <person name="Banfield J.F."/>
        </authorList>
    </citation>
    <scope>NUCLEOTIDE SEQUENCE [LARGE SCALE GENOMIC DNA]</scope>
</reference>
<dbReference type="Pfam" id="PF01243">
    <property type="entry name" value="PNPOx_N"/>
    <property type="match status" value="1"/>
</dbReference>
<dbReference type="Proteomes" id="UP000176608">
    <property type="component" value="Unassembled WGS sequence"/>
</dbReference>
<dbReference type="SUPFAM" id="SSF50475">
    <property type="entry name" value="FMN-binding split barrel"/>
    <property type="match status" value="1"/>
</dbReference>